<evidence type="ECO:0000256" key="5">
    <source>
        <dbReference type="ARBA" id="ARBA00012213"/>
    </source>
</evidence>
<sequence>MITDAMVEEFRQMDTCCLSDAMDRLGIPCGLEGIKPVNPDSALCGRAFTVHYVPCGTVKGTVGDFLDDVKPGEVVVIDNGGRTWCTVWGDLMSIAATHKGIAGTVIDGVCRDLPTVHKLNYNIFTKGHYMVTGKDRVEVDQINVPVAVSGVRVAPGDLVVGDATGVVVIPQEKAARVLEVAKEIAAKEAVIEESVARGVPLREARAKVHYHNLQTREET</sequence>
<comment type="caution">
    <text evidence="14">The sequence shown here is derived from an EMBL/GenBank/DDBJ whole genome shotgun (WGS) entry which is preliminary data.</text>
</comment>
<dbReference type="EC" id="4.1.1.112" evidence="6"/>
<organism evidence="14 15">
    <name type="scientific">Lawsonibacter hominis</name>
    <dbReference type="NCBI Taxonomy" id="2763053"/>
    <lineage>
        <taxon>Bacteria</taxon>
        <taxon>Bacillati</taxon>
        <taxon>Bacillota</taxon>
        <taxon>Clostridia</taxon>
        <taxon>Eubacteriales</taxon>
        <taxon>Oscillospiraceae</taxon>
        <taxon>Lawsonibacter</taxon>
    </lineage>
</organism>
<dbReference type="Gene3D" id="3.50.30.40">
    <property type="entry name" value="Ribonuclease E inhibitor RraA/RraA-like"/>
    <property type="match status" value="1"/>
</dbReference>
<keyword evidence="15" id="KW-1185">Reference proteome</keyword>
<dbReference type="GO" id="GO:0008948">
    <property type="term" value="F:oxaloacetate decarboxylase activity"/>
    <property type="evidence" value="ECO:0007669"/>
    <property type="project" value="UniProtKB-EC"/>
</dbReference>
<comment type="catalytic activity">
    <reaction evidence="1">
        <text>4-hydroxy-4-methyl-2-oxoglutarate = 2 pyruvate</text>
        <dbReference type="Rhea" id="RHEA:22748"/>
        <dbReference type="ChEBI" id="CHEBI:15361"/>
        <dbReference type="ChEBI" id="CHEBI:58276"/>
        <dbReference type="EC" id="4.1.3.17"/>
    </reaction>
</comment>
<name>A0A8J6ME02_9FIRM</name>
<comment type="function">
    <text evidence="8">Catalyzes the aldol cleavage of 4-hydroxy-4-methyl-2-oxoglutarate (HMG) into 2 molecules of pyruvate. Also contains a secondary oxaloacetate (OAA) decarboxylase activity due to the common pyruvate enolate transition state formed following C-C bond cleavage in the retro-aldol and decarboxylation reactions.</text>
</comment>
<feature type="binding site" evidence="13">
    <location>
        <position position="112"/>
    </location>
    <ligand>
        <name>Mg(2+)</name>
        <dbReference type="ChEBI" id="CHEBI:18420"/>
    </ligand>
</feature>
<evidence type="ECO:0000256" key="3">
    <source>
        <dbReference type="ARBA" id="ARBA00008621"/>
    </source>
</evidence>
<gene>
    <name evidence="14" type="ORF">H8S57_00070</name>
</gene>
<comment type="cofactor">
    <cofactor evidence="2">
        <name>a divalent metal cation</name>
        <dbReference type="ChEBI" id="CHEBI:60240"/>
    </cofactor>
</comment>
<dbReference type="PANTHER" id="PTHR33254:SF4">
    <property type="entry name" value="4-HYDROXY-4-METHYL-2-OXOGLUTARATE ALDOLASE 3-RELATED"/>
    <property type="match status" value="1"/>
</dbReference>
<dbReference type="AlphaFoldDB" id="A0A8J6ME02"/>
<feature type="binding site" evidence="13">
    <location>
        <position position="111"/>
    </location>
    <ligand>
        <name>substrate</name>
    </ligand>
</feature>
<proteinExistence type="inferred from homology"/>
<evidence type="ECO:0000256" key="9">
    <source>
        <dbReference type="ARBA" id="ARBA00029596"/>
    </source>
</evidence>
<evidence type="ECO:0000256" key="10">
    <source>
        <dbReference type="ARBA" id="ARBA00030169"/>
    </source>
</evidence>
<comment type="catalytic activity">
    <reaction evidence="12">
        <text>oxaloacetate + H(+) = pyruvate + CO2</text>
        <dbReference type="Rhea" id="RHEA:15641"/>
        <dbReference type="ChEBI" id="CHEBI:15361"/>
        <dbReference type="ChEBI" id="CHEBI:15378"/>
        <dbReference type="ChEBI" id="CHEBI:16452"/>
        <dbReference type="ChEBI" id="CHEBI:16526"/>
        <dbReference type="EC" id="4.1.1.112"/>
    </reaction>
</comment>
<evidence type="ECO:0000256" key="4">
    <source>
        <dbReference type="ARBA" id="ARBA00011233"/>
    </source>
</evidence>
<comment type="similarity">
    <text evidence="3">Belongs to the class II aldolase/RraA-like family.</text>
</comment>
<dbReference type="EMBL" id="JACOPP010000001">
    <property type="protein sequence ID" value="MBC5732123.1"/>
    <property type="molecule type" value="Genomic_DNA"/>
</dbReference>
<dbReference type="GO" id="GO:0047443">
    <property type="term" value="F:4-hydroxy-4-methyl-2-oxoglutarate aldolase activity"/>
    <property type="evidence" value="ECO:0007669"/>
    <property type="project" value="UniProtKB-EC"/>
</dbReference>
<feature type="binding site" evidence="13">
    <location>
        <begin position="89"/>
        <end position="92"/>
    </location>
    <ligand>
        <name>substrate</name>
    </ligand>
</feature>
<protein>
    <recommendedName>
        <fullName evidence="7">Putative 4-hydroxy-4-methyl-2-oxoglutarate aldolase</fullName>
        <ecNumber evidence="6">4.1.1.112</ecNumber>
        <ecNumber evidence="5">4.1.3.17</ecNumber>
    </recommendedName>
    <alternativeName>
        <fullName evidence="11">Oxaloacetate decarboxylase</fullName>
    </alternativeName>
    <alternativeName>
        <fullName evidence="9">Regulator of ribonuclease activity homolog</fullName>
    </alternativeName>
    <alternativeName>
        <fullName evidence="10">RraA-like protein</fullName>
    </alternativeName>
</protein>
<reference evidence="14" key="1">
    <citation type="submission" date="2020-08" db="EMBL/GenBank/DDBJ databases">
        <title>Genome public.</title>
        <authorList>
            <person name="Liu C."/>
            <person name="Sun Q."/>
        </authorList>
    </citation>
    <scope>NUCLEOTIDE SEQUENCE</scope>
    <source>
        <strain evidence="14">NSJ-51</strain>
    </source>
</reference>
<evidence type="ECO:0000256" key="1">
    <source>
        <dbReference type="ARBA" id="ARBA00001342"/>
    </source>
</evidence>
<keyword evidence="13" id="KW-0479">Metal-binding</keyword>
<accession>A0A8J6ME02</accession>
<dbReference type="GO" id="GO:0046872">
    <property type="term" value="F:metal ion binding"/>
    <property type="evidence" value="ECO:0007669"/>
    <property type="project" value="UniProtKB-KW"/>
</dbReference>
<dbReference type="CDD" id="cd16841">
    <property type="entry name" value="RraA_family"/>
    <property type="match status" value="1"/>
</dbReference>
<dbReference type="EC" id="4.1.3.17" evidence="5"/>
<dbReference type="InterPro" id="IPR036704">
    <property type="entry name" value="RraA/RraA-like_sf"/>
</dbReference>
<evidence type="ECO:0000313" key="14">
    <source>
        <dbReference type="EMBL" id="MBC5732123.1"/>
    </source>
</evidence>
<dbReference type="Proteomes" id="UP000661435">
    <property type="component" value="Unassembled WGS sequence"/>
</dbReference>
<evidence type="ECO:0000256" key="8">
    <source>
        <dbReference type="ARBA" id="ARBA00025046"/>
    </source>
</evidence>
<evidence type="ECO:0000256" key="6">
    <source>
        <dbReference type="ARBA" id="ARBA00012947"/>
    </source>
</evidence>
<comment type="subunit">
    <text evidence="4">Homotrimer.</text>
</comment>
<evidence type="ECO:0000256" key="7">
    <source>
        <dbReference type="ARBA" id="ARBA00016549"/>
    </source>
</evidence>
<evidence type="ECO:0000256" key="2">
    <source>
        <dbReference type="ARBA" id="ARBA00001968"/>
    </source>
</evidence>
<dbReference type="SUPFAM" id="SSF89562">
    <property type="entry name" value="RraA-like"/>
    <property type="match status" value="1"/>
</dbReference>
<dbReference type="PANTHER" id="PTHR33254">
    <property type="entry name" value="4-HYDROXY-4-METHYL-2-OXOGLUTARATE ALDOLASE 3-RELATED"/>
    <property type="match status" value="1"/>
</dbReference>
<keyword evidence="13" id="KW-0460">Magnesium</keyword>
<dbReference type="Pfam" id="PF03737">
    <property type="entry name" value="RraA-like"/>
    <property type="match status" value="1"/>
</dbReference>
<dbReference type="InterPro" id="IPR005493">
    <property type="entry name" value="RraA/RraA-like"/>
</dbReference>
<evidence type="ECO:0000256" key="13">
    <source>
        <dbReference type="PIRSR" id="PIRSR605493-1"/>
    </source>
</evidence>
<evidence type="ECO:0000256" key="12">
    <source>
        <dbReference type="ARBA" id="ARBA00047973"/>
    </source>
</evidence>
<evidence type="ECO:0000313" key="15">
    <source>
        <dbReference type="Proteomes" id="UP000661435"/>
    </source>
</evidence>
<evidence type="ECO:0000256" key="11">
    <source>
        <dbReference type="ARBA" id="ARBA00032305"/>
    </source>
</evidence>
<comment type="cofactor">
    <cofactor evidence="13">
        <name>Mg(2+)</name>
        <dbReference type="ChEBI" id="CHEBI:18420"/>
    </cofactor>
</comment>